<dbReference type="GO" id="GO:0003887">
    <property type="term" value="F:DNA-directed DNA polymerase activity"/>
    <property type="evidence" value="ECO:0007669"/>
    <property type="project" value="UniProtKB-KW"/>
</dbReference>
<dbReference type="GO" id="GO:0003964">
    <property type="term" value="F:RNA-directed DNA polymerase activity"/>
    <property type="evidence" value="ECO:0007669"/>
    <property type="project" value="UniProtKB-KW"/>
</dbReference>
<keyword evidence="10" id="KW-0511">Multifunctional enzyme</keyword>
<dbReference type="PANTHER" id="PTHR42648:SF11">
    <property type="entry name" value="TRANSPOSON TY4-P GAG-POL POLYPROTEIN"/>
    <property type="match status" value="1"/>
</dbReference>
<dbReference type="PANTHER" id="PTHR42648">
    <property type="entry name" value="TRANSPOSASE, PUTATIVE-RELATED"/>
    <property type="match status" value="1"/>
</dbReference>
<evidence type="ECO:0000313" key="13">
    <source>
        <dbReference type="Proteomes" id="UP000075243"/>
    </source>
</evidence>
<keyword evidence="8" id="KW-0548">Nucleotidyltransferase</keyword>
<dbReference type="InterPro" id="IPR039537">
    <property type="entry name" value="Retrotran_Ty1/copia-like"/>
</dbReference>
<keyword evidence="2" id="KW-0479">Metal-binding</keyword>
<name>A0A151TSC6_CAJCA</name>
<organism evidence="12 13">
    <name type="scientific">Cajanus cajan</name>
    <name type="common">Pigeon pea</name>
    <name type="synonym">Cajanus indicus</name>
    <dbReference type="NCBI Taxonomy" id="3821"/>
    <lineage>
        <taxon>Eukaryota</taxon>
        <taxon>Viridiplantae</taxon>
        <taxon>Streptophyta</taxon>
        <taxon>Embryophyta</taxon>
        <taxon>Tracheophyta</taxon>
        <taxon>Spermatophyta</taxon>
        <taxon>Magnoliopsida</taxon>
        <taxon>eudicotyledons</taxon>
        <taxon>Gunneridae</taxon>
        <taxon>Pentapetalae</taxon>
        <taxon>rosids</taxon>
        <taxon>fabids</taxon>
        <taxon>Fabales</taxon>
        <taxon>Fabaceae</taxon>
        <taxon>Papilionoideae</taxon>
        <taxon>50 kb inversion clade</taxon>
        <taxon>NPAAA clade</taxon>
        <taxon>indigoferoid/millettioid clade</taxon>
        <taxon>Phaseoleae</taxon>
        <taxon>Cajanus</taxon>
    </lineage>
</organism>
<evidence type="ECO:0000256" key="2">
    <source>
        <dbReference type="ARBA" id="ARBA00022723"/>
    </source>
</evidence>
<dbReference type="GO" id="GO:0016787">
    <property type="term" value="F:hydrolase activity"/>
    <property type="evidence" value="ECO:0007669"/>
    <property type="project" value="UniProtKB-KW"/>
</dbReference>
<gene>
    <name evidence="12" type="ORF">KK1_009150</name>
</gene>
<dbReference type="SUPFAM" id="SSF53098">
    <property type="entry name" value="Ribonuclease H-like"/>
    <property type="match status" value="1"/>
</dbReference>
<reference evidence="12 13" key="1">
    <citation type="journal article" date="2012" name="Nat. Biotechnol.">
        <title>Draft genome sequence of pigeonpea (Cajanus cajan), an orphan legume crop of resource-poor farmers.</title>
        <authorList>
            <person name="Varshney R.K."/>
            <person name="Chen W."/>
            <person name="Li Y."/>
            <person name="Bharti A.K."/>
            <person name="Saxena R.K."/>
            <person name="Schlueter J.A."/>
            <person name="Donoghue M.T."/>
            <person name="Azam S."/>
            <person name="Fan G."/>
            <person name="Whaley A.M."/>
            <person name="Farmer A.D."/>
            <person name="Sheridan J."/>
            <person name="Iwata A."/>
            <person name="Tuteja R."/>
            <person name="Penmetsa R.V."/>
            <person name="Wu W."/>
            <person name="Upadhyaya H.D."/>
            <person name="Yang S.P."/>
            <person name="Shah T."/>
            <person name="Saxena K.B."/>
            <person name="Michael T."/>
            <person name="McCombie W.R."/>
            <person name="Yang B."/>
            <person name="Zhang G."/>
            <person name="Yang H."/>
            <person name="Wang J."/>
            <person name="Spillane C."/>
            <person name="Cook D.R."/>
            <person name="May G.D."/>
            <person name="Xu X."/>
            <person name="Jackson S.A."/>
        </authorList>
    </citation>
    <scope>NUCLEOTIDE SEQUENCE [LARGE SCALE GENOMIC DNA]</scope>
    <source>
        <strain evidence="13">cv. Asha</strain>
    </source>
</reference>
<evidence type="ECO:0000259" key="11">
    <source>
        <dbReference type="Pfam" id="PF07727"/>
    </source>
</evidence>
<dbReference type="EMBL" id="CM003605">
    <property type="protein sequence ID" value="KYP69943.1"/>
    <property type="molecule type" value="Genomic_DNA"/>
</dbReference>
<protein>
    <submittedName>
        <fullName evidence="12">Retrovirus-related Pol polyprotein from transposon TNT 1-94</fullName>
    </submittedName>
</protein>
<evidence type="ECO:0000256" key="9">
    <source>
        <dbReference type="ARBA" id="ARBA00023172"/>
    </source>
</evidence>
<evidence type="ECO:0000256" key="10">
    <source>
        <dbReference type="ARBA" id="ARBA00023268"/>
    </source>
</evidence>
<sequence length="227" mass="26962">MEMARSMLKEKGLPNTFLDETVYTAVYLLNRCPTKVVQDKTPIEAWSGKKPSIKHLRIFRSICYIHVPDKKRHKLEDEVWVKDMKEEIKMIDKNNTWELLDFPHGKDIIGVKWVYKTKLNLDGTIQKHKARLVWNIYQLDVKFAFLNGVLEEKIYVEQPQGFISKGKEGKVLRLRKALYSLEQAPRAWYSKMTSIKDPVHHQRTKHITIKYHFIREAKTTYKKKCFL</sequence>
<keyword evidence="1" id="KW-0540">Nuclease</keyword>
<feature type="domain" description="Reverse transcriptase Ty1/copia-type" evidence="11">
    <location>
        <begin position="134"/>
        <end position="203"/>
    </location>
</feature>
<evidence type="ECO:0000256" key="5">
    <source>
        <dbReference type="ARBA" id="ARBA00022842"/>
    </source>
</evidence>
<keyword evidence="3" id="KW-0255">Endonuclease</keyword>
<evidence type="ECO:0000256" key="7">
    <source>
        <dbReference type="ARBA" id="ARBA00022918"/>
    </source>
</evidence>
<dbReference type="GO" id="GO:0006310">
    <property type="term" value="P:DNA recombination"/>
    <property type="evidence" value="ECO:0007669"/>
    <property type="project" value="UniProtKB-KW"/>
</dbReference>
<dbReference type="GO" id="GO:0004519">
    <property type="term" value="F:endonuclease activity"/>
    <property type="evidence" value="ECO:0007669"/>
    <property type="project" value="UniProtKB-KW"/>
</dbReference>
<evidence type="ECO:0000313" key="12">
    <source>
        <dbReference type="EMBL" id="KYP69943.1"/>
    </source>
</evidence>
<dbReference type="InterPro" id="IPR012337">
    <property type="entry name" value="RNaseH-like_sf"/>
</dbReference>
<evidence type="ECO:0000256" key="8">
    <source>
        <dbReference type="ARBA" id="ARBA00022932"/>
    </source>
</evidence>
<evidence type="ECO:0000256" key="3">
    <source>
        <dbReference type="ARBA" id="ARBA00022759"/>
    </source>
</evidence>
<proteinExistence type="predicted"/>
<dbReference type="InterPro" id="IPR013103">
    <property type="entry name" value="RVT_2"/>
</dbReference>
<dbReference type="Gramene" id="C.cajan_08891.t">
    <property type="protein sequence ID" value="C.cajan_08891.t"/>
    <property type="gene ID" value="C.cajan_08891"/>
</dbReference>
<keyword evidence="9" id="KW-0233">DNA recombination</keyword>
<keyword evidence="8" id="KW-0239">DNA-directed DNA polymerase</keyword>
<evidence type="ECO:0000256" key="1">
    <source>
        <dbReference type="ARBA" id="ARBA00022722"/>
    </source>
</evidence>
<keyword evidence="7" id="KW-0695">RNA-directed DNA polymerase</keyword>
<dbReference type="GO" id="GO:0046872">
    <property type="term" value="F:metal ion binding"/>
    <property type="evidence" value="ECO:0007669"/>
    <property type="project" value="UniProtKB-KW"/>
</dbReference>
<dbReference type="Pfam" id="PF07727">
    <property type="entry name" value="RVT_2"/>
    <property type="match status" value="1"/>
</dbReference>
<dbReference type="Proteomes" id="UP000075243">
    <property type="component" value="Chromosome 3"/>
</dbReference>
<keyword evidence="6" id="KW-0229">DNA integration</keyword>
<accession>A0A151TSC6</accession>
<dbReference type="GO" id="GO:0015074">
    <property type="term" value="P:DNA integration"/>
    <property type="evidence" value="ECO:0007669"/>
    <property type="project" value="UniProtKB-KW"/>
</dbReference>
<dbReference type="AlphaFoldDB" id="A0A151TSC6"/>
<keyword evidence="5" id="KW-0460">Magnesium</keyword>
<keyword evidence="8" id="KW-0808">Transferase</keyword>
<evidence type="ECO:0000256" key="6">
    <source>
        <dbReference type="ARBA" id="ARBA00022908"/>
    </source>
</evidence>
<keyword evidence="4" id="KW-0378">Hydrolase</keyword>
<keyword evidence="13" id="KW-1185">Reference proteome</keyword>
<evidence type="ECO:0000256" key="4">
    <source>
        <dbReference type="ARBA" id="ARBA00022801"/>
    </source>
</evidence>